<dbReference type="AlphaFoldDB" id="A0A7S2G6L3"/>
<accession>A0A7S2G6L3</accession>
<feature type="transmembrane region" description="Helical" evidence="1">
    <location>
        <begin position="69"/>
        <end position="100"/>
    </location>
</feature>
<organism evidence="2">
    <name type="scientific">Alexandrium andersonii</name>
    <dbReference type="NCBI Taxonomy" id="327968"/>
    <lineage>
        <taxon>Eukaryota</taxon>
        <taxon>Sar</taxon>
        <taxon>Alveolata</taxon>
        <taxon>Dinophyceae</taxon>
        <taxon>Gonyaulacales</taxon>
        <taxon>Pyrocystaceae</taxon>
        <taxon>Alexandrium</taxon>
    </lineage>
</organism>
<proteinExistence type="predicted"/>
<gene>
    <name evidence="2" type="ORF">AAND1436_LOCUS20567</name>
</gene>
<keyword evidence="1" id="KW-0812">Transmembrane</keyword>
<evidence type="ECO:0000256" key="1">
    <source>
        <dbReference type="SAM" id="Phobius"/>
    </source>
</evidence>
<keyword evidence="1" id="KW-1133">Transmembrane helix</keyword>
<feature type="transmembrane region" description="Helical" evidence="1">
    <location>
        <begin position="120"/>
        <end position="145"/>
    </location>
</feature>
<keyword evidence="1" id="KW-0472">Membrane</keyword>
<protein>
    <submittedName>
        <fullName evidence="2">Uncharacterized protein</fullName>
    </submittedName>
</protein>
<reference evidence="2" key="1">
    <citation type="submission" date="2021-01" db="EMBL/GenBank/DDBJ databases">
        <authorList>
            <person name="Corre E."/>
            <person name="Pelletier E."/>
            <person name="Niang G."/>
            <person name="Scheremetjew M."/>
            <person name="Finn R."/>
            <person name="Kale V."/>
            <person name="Holt S."/>
            <person name="Cochrane G."/>
            <person name="Meng A."/>
            <person name="Brown T."/>
            <person name="Cohen L."/>
        </authorList>
    </citation>
    <scope>NUCLEOTIDE SEQUENCE</scope>
    <source>
        <strain evidence="2">CCMP2222</strain>
    </source>
</reference>
<evidence type="ECO:0000313" key="2">
    <source>
        <dbReference type="EMBL" id="CAD9435897.1"/>
    </source>
</evidence>
<name>A0A7S2G6L3_9DINO</name>
<sequence>MTCQQCQCNWCWICGQVILGSVGWHYSARNQDSGCHQFAEPHGHPDPEKVKEARRVLAALKWKIFLPRLVMLLITGILVWTAVCLVLVVSPFALLFGVLILRRSFDDVFTGLGMVAACSLAPIMLVCLLAVQLVWTPFGITIWFFHRRHAGLWYPIVCVPCQTIEESLQE</sequence>
<dbReference type="EMBL" id="HBGQ01042096">
    <property type="protein sequence ID" value="CAD9435897.1"/>
    <property type="molecule type" value="Transcribed_RNA"/>
</dbReference>